<evidence type="ECO:0000256" key="2">
    <source>
        <dbReference type="ARBA" id="ARBA00005267"/>
    </source>
</evidence>
<dbReference type="Pfam" id="PF00258">
    <property type="entry name" value="Flavodoxin_1"/>
    <property type="match status" value="1"/>
</dbReference>
<dbReference type="OrthoDB" id="9790745at2"/>
<feature type="domain" description="Flavodoxin-like" evidence="8">
    <location>
        <begin position="4"/>
        <end position="164"/>
    </location>
</feature>
<keyword evidence="4 7" id="KW-0285">Flavoprotein</keyword>
<evidence type="ECO:0000256" key="6">
    <source>
        <dbReference type="ARBA" id="ARBA00022982"/>
    </source>
</evidence>
<evidence type="ECO:0000256" key="1">
    <source>
        <dbReference type="ARBA" id="ARBA00001917"/>
    </source>
</evidence>
<organism evidence="9 10">
    <name type="scientific">Porphyromonas gingivicanis</name>
    <dbReference type="NCBI Taxonomy" id="266762"/>
    <lineage>
        <taxon>Bacteria</taxon>
        <taxon>Pseudomonadati</taxon>
        <taxon>Bacteroidota</taxon>
        <taxon>Bacteroidia</taxon>
        <taxon>Bacteroidales</taxon>
        <taxon>Porphyromonadaceae</taxon>
        <taxon>Porphyromonas</taxon>
    </lineage>
</organism>
<dbReference type="STRING" id="266762.HQ36_04970"/>
<dbReference type="PANTHER" id="PTHR42809">
    <property type="entry name" value="FLAVODOXIN 2"/>
    <property type="match status" value="1"/>
</dbReference>
<keyword evidence="10" id="KW-1185">Reference proteome</keyword>
<protein>
    <recommendedName>
        <fullName evidence="7">Flavodoxin</fullName>
    </recommendedName>
</protein>
<dbReference type="PROSITE" id="PS00201">
    <property type="entry name" value="FLAVODOXIN"/>
    <property type="match status" value="1"/>
</dbReference>
<gene>
    <name evidence="9" type="ORF">HQ36_04970</name>
</gene>
<dbReference type="InterPro" id="IPR050619">
    <property type="entry name" value="Flavodoxin"/>
</dbReference>
<keyword evidence="3 7" id="KW-0813">Transport</keyword>
<proteinExistence type="inferred from homology"/>
<evidence type="ECO:0000256" key="4">
    <source>
        <dbReference type="ARBA" id="ARBA00022630"/>
    </source>
</evidence>
<evidence type="ECO:0000259" key="8">
    <source>
        <dbReference type="PROSITE" id="PS50902"/>
    </source>
</evidence>
<comment type="function">
    <text evidence="7">Low-potential electron donor to a number of redox enzymes.</text>
</comment>
<dbReference type="EMBL" id="JQZW01000008">
    <property type="protein sequence ID" value="KGN98253.1"/>
    <property type="molecule type" value="Genomic_DNA"/>
</dbReference>
<dbReference type="InterPro" id="IPR010086">
    <property type="entry name" value="Flavodoxin_lc"/>
</dbReference>
<evidence type="ECO:0000256" key="3">
    <source>
        <dbReference type="ARBA" id="ARBA00022448"/>
    </source>
</evidence>
<comment type="similarity">
    <text evidence="2 7">Belongs to the flavodoxin family.</text>
</comment>
<keyword evidence="5 7" id="KW-0288">FMN</keyword>
<accession>A0A0A2G4N5</accession>
<dbReference type="Proteomes" id="UP000030134">
    <property type="component" value="Unassembled WGS sequence"/>
</dbReference>
<dbReference type="NCBIfam" id="NF006739">
    <property type="entry name" value="PRK09267.1-5"/>
    <property type="match status" value="1"/>
</dbReference>
<dbReference type="Gene3D" id="3.40.50.360">
    <property type="match status" value="1"/>
</dbReference>
<dbReference type="eggNOG" id="COG0716">
    <property type="taxonomic scope" value="Bacteria"/>
</dbReference>
<dbReference type="InterPro" id="IPR001226">
    <property type="entry name" value="Flavodoxin_CS"/>
</dbReference>
<dbReference type="InterPro" id="IPR029039">
    <property type="entry name" value="Flavoprotein-like_sf"/>
</dbReference>
<evidence type="ECO:0000313" key="10">
    <source>
        <dbReference type="Proteomes" id="UP000030134"/>
    </source>
</evidence>
<keyword evidence="6 7" id="KW-0249">Electron transport</keyword>
<dbReference type="InterPro" id="IPR008254">
    <property type="entry name" value="Flavodoxin/NO_synth"/>
</dbReference>
<dbReference type="SUPFAM" id="SSF52218">
    <property type="entry name" value="Flavoproteins"/>
    <property type="match status" value="1"/>
</dbReference>
<dbReference type="NCBIfam" id="TIGR01752">
    <property type="entry name" value="flav_long"/>
    <property type="match status" value="1"/>
</dbReference>
<sequence length="167" mass="17658">MKKIGIYFGSSTGTTADVAKTIAKRLNVADADILDVASADVASMANYEVLLLGSSTWGMGDLQDDWEGFLPKAKGQNLAGKCVGLFGCGDSSAYSDTFCDALATIKEELDGTGCSFIGEYAPTDYGYDATRCEQGGKLIGLLIDDINESDKTADRIDTWVAALQPNL</sequence>
<evidence type="ECO:0000256" key="7">
    <source>
        <dbReference type="PIRNR" id="PIRNR038996"/>
    </source>
</evidence>
<dbReference type="PROSITE" id="PS50902">
    <property type="entry name" value="FLAVODOXIN_LIKE"/>
    <property type="match status" value="1"/>
</dbReference>
<dbReference type="AlphaFoldDB" id="A0A0A2G4N5"/>
<comment type="cofactor">
    <cofactor evidence="1 7">
        <name>FMN</name>
        <dbReference type="ChEBI" id="CHEBI:58210"/>
    </cofactor>
</comment>
<comment type="caution">
    <text evidence="9">The sequence shown here is derived from an EMBL/GenBank/DDBJ whole genome shotgun (WGS) entry which is preliminary data.</text>
</comment>
<name>A0A0A2G4N5_9PORP</name>
<reference evidence="9 10" key="1">
    <citation type="submission" date="2014-08" db="EMBL/GenBank/DDBJ databases">
        <title>Porphyromonas gingivicanis strain:COT-022_OH1391 Genome sequencing.</title>
        <authorList>
            <person name="Wallis C."/>
            <person name="Deusch O."/>
            <person name="O'Flynn C."/>
            <person name="Davis I."/>
            <person name="Jospin G."/>
            <person name="Darling A.E."/>
            <person name="Coil D.A."/>
            <person name="Alexiev A."/>
            <person name="Horsfall A."/>
            <person name="Kirkwood N."/>
            <person name="Harris S."/>
            <person name="Eisen J.A."/>
        </authorList>
    </citation>
    <scope>NUCLEOTIDE SEQUENCE [LARGE SCALE GENOMIC DNA]</scope>
    <source>
        <strain evidence="10">COT-022 OH1391</strain>
    </source>
</reference>
<dbReference type="GO" id="GO:0009055">
    <property type="term" value="F:electron transfer activity"/>
    <property type="evidence" value="ECO:0007669"/>
    <property type="project" value="UniProtKB-UniRule"/>
</dbReference>
<dbReference type="PANTHER" id="PTHR42809:SF1">
    <property type="entry name" value="FLAVODOXIN 1"/>
    <property type="match status" value="1"/>
</dbReference>
<evidence type="ECO:0000256" key="5">
    <source>
        <dbReference type="ARBA" id="ARBA00022643"/>
    </source>
</evidence>
<dbReference type="PIRSF" id="PIRSF038996">
    <property type="entry name" value="FldA"/>
    <property type="match status" value="1"/>
</dbReference>
<dbReference type="RefSeq" id="WP_036883828.1">
    <property type="nucleotide sequence ID" value="NZ_JQZW01000008.1"/>
</dbReference>
<evidence type="ECO:0000313" key="9">
    <source>
        <dbReference type="EMBL" id="KGN98253.1"/>
    </source>
</evidence>
<dbReference type="GO" id="GO:0010181">
    <property type="term" value="F:FMN binding"/>
    <property type="evidence" value="ECO:0007669"/>
    <property type="project" value="UniProtKB-UniRule"/>
</dbReference>